<dbReference type="PROSITE" id="PS51257">
    <property type="entry name" value="PROKAR_LIPOPROTEIN"/>
    <property type="match status" value="1"/>
</dbReference>
<proteinExistence type="predicted"/>
<gene>
    <name evidence="1" type="ORF">BE21_09290</name>
</gene>
<dbReference type="Gene3D" id="3.40.30.10">
    <property type="entry name" value="Glutaredoxin"/>
    <property type="match status" value="1"/>
</dbReference>
<dbReference type="AlphaFoldDB" id="A0A150U1Z4"/>
<comment type="caution">
    <text evidence="1">The sequence shown here is derived from an EMBL/GenBank/DDBJ whole genome shotgun (WGS) entry which is preliminary data.</text>
</comment>
<sequence length="189" mass="19677">MRSLAPAGLQLVLFALGCAGSGDAVREPAAATPAAAAEAAPARGPALSFSYETLDGRELSTASLAGRFSVIGFVATYDVASQAEARFLAGLLRDHTPRINAALLVLEASENRPLVEAFAATLKLPYPVALADAPTIAGEGPFAGLHHVPSVVILDAEGREAFRHVGLITQEALEEVLRGLEREGARRAR</sequence>
<dbReference type="SUPFAM" id="SSF52833">
    <property type="entry name" value="Thioredoxin-like"/>
    <property type="match status" value="1"/>
</dbReference>
<evidence type="ECO:0000313" key="1">
    <source>
        <dbReference type="EMBL" id="KYG10972.1"/>
    </source>
</evidence>
<reference evidence="1 2" key="1">
    <citation type="submission" date="2014-02" db="EMBL/GenBank/DDBJ databases">
        <title>The small core and large imbalanced accessory genome model reveals a collaborative survival strategy of Sorangium cellulosum strains in nature.</title>
        <authorList>
            <person name="Han K."/>
            <person name="Peng R."/>
            <person name="Blom J."/>
            <person name="Li Y.-Z."/>
        </authorList>
    </citation>
    <scope>NUCLEOTIDE SEQUENCE [LARGE SCALE GENOMIC DNA]</scope>
    <source>
        <strain evidence="1 2">So0007-03</strain>
    </source>
</reference>
<dbReference type="InterPro" id="IPR036249">
    <property type="entry name" value="Thioredoxin-like_sf"/>
</dbReference>
<dbReference type="EMBL" id="JEME01000162">
    <property type="protein sequence ID" value="KYG10972.1"/>
    <property type="molecule type" value="Genomic_DNA"/>
</dbReference>
<dbReference type="CDD" id="cd02966">
    <property type="entry name" value="TlpA_like_family"/>
    <property type="match status" value="1"/>
</dbReference>
<accession>A0A150U1Z4</accession>
<name>A0A150U1Z4_SORCE</name>
<organism evidence="1 2">
    <name type="scientific">Sorangium cellulosum</name>
    <name type="common">Polyangium cellulosum</name>
    <dbReference type="NCBI Taxonomy" id="56"/>
    <lineage>
        <taxon>Bacteria</taxon>
        <taxon>Pseudomonadati</taxon>
        <taxon>Myxococcota</taxon>
        <taxon>Polyangia</taxon>
        <taxon>Polyangiales</taxon>
        <taxon>Polyangiaceae</taxon>
        <taxon>Sorangium</taxon>
    </lineage>
</organism>
<protein>
    <submittedName>
        <fullName evidence="1">Cytochrome C biogenesis protein</fullName>
    </submittedName>
</protein>
<dbReference type="Proteomes" id="UP000075502">
    <property type="component" value="Unassembled WGS sequence"/>
</dbReference>
<evidence type="ECO:0000313" key="2">
    <source>
        <dbReference type="Proteomes" id="UP000075502"/>
    </source>
</evidence>